<protein>
    <submittedName>
        <fullName evidence="1">Uncharacterized protein</fullName>
    </submittedName>
</protein>
<name>A0A4Q9L4M1_9MICR</name>
<gene>
    <name evidence="1" type="ORF">CWI36_1107p0010</name>
</gene>
<dbReference type="VEuPathDB" id="MicrosporidiaDB:CWI36_1107p0010"/>
<dbReference type="EMBL" id="PITI01001107">
    <property type="protein sequence ID" value="TBU02468.1"/>
    <property type="molecule type" value="Genomic_DNA"/>
</dbReference>
<dbReference type="AlphaFoldDB" id="A0A4Q9L4M1"/>
<dbReference type="VEuPathDB" id="MicrosporidiaDB:CWI39_1368p0010"/>
<accession>A0A4Q9L4M1</accession>
<dbReference type="Proteomes" id="UP000291404">
    <property type="component" value="Unassembled WGS sequence"/>
</dbReference>
<sequence length="188" mass="21150">MNVEAYIQSIVLKKTVETISFDRRRGLESGLNAEESWERVSMGVIMRSEMHEEPIPPLKEAKTEEDAPLISQGGTTLEEPINNINEESDLEEETIVVKEILYDKNTMLDFKFITALYCLSNSAIATSSPDEKEAGLKNSFNFTILCADAPTEATNDSKKFGFYNLLKRSYDKAVKNNLKIVLSDKNAK</sequence>
<proteinExistence type="predicted"/>
<evidence type="ECO:0000313" key="1">
    <source>
        <dbReference type="EMBL" id="TBU02468.1"/>
    </source>
</evidence>
<comment type="caution">
    <text evidence="1">The sequence shown here is derived from an EMBL/GenBank/DDBJ whole genome shotgun (WGS) entry which is preliminary data.</text>
</comment>
<reference evidence="1 2" key="1">
    <citation type="submission" date="2017-12" db="EMBL/GenBank/DDBJ databases">
        <authorList>
            <person name="Pombert J.-F."/>
            <person name="Haag K.L."/>
            <person name="Ebert D."/>
        </authorList>
    </citation>
    <scope>NUCLEOTIDE SEQUENCE [LARGE SCALE GENOMIC DNA]</scope>
    <source>
        <strain evidence="1">BE-OM-2</strain>
    </source>
</reference>
<organism evidence="1 2">
    <name type="scientific">Hamiltosporidium magnivora</name>
    <dbReference type="NCBI Taxonomy" id="148818"/>
    <lineage>
        <taxon>Eukaryota</taxon>
        <taxon>Fungi</taxon>
        <taxon>Fungi incertae sedis</taxon>
        <taxon>Microsporidia</taxon>
        <taxon>Dubosqiidae</taxon>
        <taxon>Hamiltosporidium</taxon>
    </lineage>
</organism>
<keyword evidence="2" id="KW-1185">Reference proteome</keyword>
<evidence type="ECO:0000313" key="2">
    <source>
        <dbReference type="Proteomes" id="UP000291404"/>
    </source>
</evidence>